<dbReference type="Proteomes" id="UP000245783">
    <property type="component" value="Unassembled WGS sequence"/>
</dbReference>
<dbReference type="EMBL" id="KZ819391">
    <property type="protein sequence ID" value="PWN41533.1"/>
    <property type="molecule type" value="Genomic_DNA"/>
</dbReference>
<accession>A0A316VYR0</accession>
<proteinExistence type="predicted"/>
<dbReference type="RefSeq" id="XP_025368693.1">
    <property type="nucleotide sequence ID" value="XM_025516706.1"/>
</dbReference>
<organism evidence="2 3">
    <name type="scientific">Ceraceosorus guamensis</name>
    <dbReference type="NCBI Taxonomy" id="1522189"/>
    <lineage>
        <taxon>Eukaryota</taxon>
        <taxon>Fungi</taxon>
        <taxon>Dikarya</taxon>
        <taxon>Basidiomycota</taxon>
        <taxon>Ustilaginomycotina</taxon>
        <taxon>Exobasidiomycetes</taxon>
        <taxon>Ceraceosorales</taxon>
        <taxon>Ceraceosoraceae</taxon>
        <taxon>Ceraceosorus</taxon>
    </lineage>
</organism>
<keyword evidence="3" id="KW-1185">Reference proteome</keyword>
<evidence type="ECO:0000256" key="1">
    <source>
        <dbReference type="SAM" id="MobiDB-lite"/>
    </source>
</evidence>
<evidence type="ECO:0000313" key="2">
    <source>
        <dbReference type="EMBL" id="PWN41533.1"/>
    </source>
</evidence>
<feature type="region of interest" description="Disordered" evidence="1">
    <location>
        <begin position="1"/>
        <end position="96"/>
    </location>
</feature>
<dbReference type="OrthoDB" id="3355804at2759"/>
<sequence>MSSLAQGEKISGLGTAGGGSEGTRSDNPSQAGRGVGAAASRRPEQETTAAELGKTLPSEFSLANTKADAKGHEHTMPNPEANDPELNTAGRGGDEVQIPVHSHDIDLPAHAPHAHPMANETRANVQSGISGSSKFGDK</sequence>
<dbReference type="GeneID" id="37038576"/>
<name>A0A316VYR0_9BASI</name>
<evidence type="ECO:0000313" key="3">
    <source>
        <dbReference type="Proteomes" id="UP000245783"/>
    </source>
</evidence>
<dbReference type="InParanoid" id="A0A316VYR0"/>
<gene>
    <name evidence="2" type="ORF">IE81DRAFT_358746</name>
</gene>
<dbReference type="AlphaFoldDB" id="A0A316VYR0"/>
<reference evidence="2 3" key="1">
    <citation type="journal article" date="2018" name="Mol. Biol. Evol.">
        <title>Broad Genomic Sampling Reveals a Smut Pathogenic Ancestry of the Fungal Clade Ustilaginomycotina.</title>
        <authorList>
            <person name="Kijpornyongpan T."/>
            <person name="Mondo S.J."/>
            <person name="Barry K."/>
            <person name="Sandor L."/>
            <person name="Lee J."/>
            <person name="Lipzen A."/>
            <person name="Pangilinan J."/>
            <person name="LaButti K."/>
            <person name="Hainaut M."/>
            <person name="Henrissat B."/>
            <person name="Grigoriev I.V."/>
            <person name="Spatafora J.W."/>
            <person name="Aime M.C."/>
        </authorList>
    </citation>
    <scope>NUCLEOTIDE SEQUENCE [LARGE SCALE GENOMIC DNA]</scope>
    <source>
        <strain evidence="2 3">MCA 4658</strain>
    </source>
</reference>
<protein>
    <submittedName>
        <fullName evidence="2">Uncharacterized protein</fullName>
    </submittedName>
</protein>